<proteinExistence type="predicted"/>
<name>A0ABP0FV98_CLALP</name>
<feature type="compositionally biased region" description="Low complexity" evidence="1">
    <location>
        <begin position="81"/>
        <end position="96"/>
    </location>
</feature>
<keyword evidence="3" id="KW-1185">Reference proteome</keyword>
<accession>A0ABP0FV98</accession>
<feature type="region of interest" description="Disordered" evidence="1">
    <location>
        <begin position="81"/>
        <end position="139"/>
    </location>
</feature>
<feature type="compositionally biased region" description="Low complexity" evidence="1">
    <location>
        <begin position="105"/>
        <end position="118"/>
    </location>
</feature>
<sequence length="189" mass="20752">MPLHRLSVSGRMQECQVVCISILPGGGAGQIVGVCNAIRHKVSMGFESKPPFDTKTPYNRTDPEKLNIFILKVTEWTEQNKSINSNKKNPKKITNSVTTDSVQNTVQTPTRRNTTTTKTLKRAQRAAATKQGQRLTTRTSKCTTKVKQIPNSATSANCVSASNKIQLAALTKSLSLLNKSDKPAHKYEP</sequence>
<protein>
    <submittedName>
        <fullName evidence="2">Uncharacterized protein</fullName>
    </submittedName>
</protein>
<comment type="caution">
    <text evidence="2">The sequence shown here is derived from an EMBL/GenBank/DDBJ whole genome shotgun (WGS) entry which is preliminary data.</text>
</comment>
<evidence type="ECO:0000313" key="2">
    <source>
        <dbReference type="EMBL" id="CAK8682578.1"/>
    </source>
</evidence>
<dbReference type="EMBL" id="CAWYQH010000092">
    <property type="protein sequence ID" value="CAK8682578.1"/>
    <property type="molecule type" value="Genomic_DNA"/>
</dbReference>
<organism evidence="2 3">
    <name type="scientific">Clavelina lepadiformis</name>
    <name type="common">Light-bulb sea squirt</name>
    <name type="synonym">Ascidia lepadiformis</name>
    <dbReference type="NCBI Taxonomy" id="159417"/>
    <lineage>
        <taxon>Eukaryota</taxon>
        <taxon>Metazoa</taxon>
        <taxon>Chordata</taxon>
        <taxon>Tunicata</taxon>
        <taxon>Ascidiacea</taxon>
        <taxon>Aplousobranchia</taxon>
        <taxon>Clavelinidae</taxon>
        <taxon>Clavelina</taxon>
    </lineage>
</organism>
<gene>
    <name evidence="2" type="ORF">CVLEPA_LOCUS13239</name>
</gene>
<evidence type="ECO:0000256" key="1">
    <source>
        <dbReference type="SAM" id="MobiDB-lite"/>
    </source>
</evidence>
<dbReference type="Proteomes" id="UP001642483">
    <property type="component" value="Unassembled WGS sequence"/>
</dbReference>
<evidence type="ECO:0000313" key="3">
    <source>
        <dbReference type="Proteomes" id="UP001642483"/>
    </source>
</evidence>
<reference evidence="2 3" key="1">
    <citation type="submission" date="2024-02" db="EMBL/GenBank/DDBJ databases">
        <authorList>
            <person name="Daric V."/>
            <person name="Darras S."/>
        </authorList>
    </citation>
    <scope>NUCLEOTIDE SEQUENCE [LARGE SCALE GENOMIC DNA]</scope>
</reference>
<feature type="compositionally biased region" description="Low complexity" evidence="1">
    <location>
        <begin position="125"/>
        <end position="134"/>
    </location>
</feature>